<dbReference type="GO" id="GO:0005635">
    <property type="term" value="C:nuclear envelope"/>
    <property type="evidence" value="ECO:0007669"/>
    <property type="project" value="TreeGrafter"/>
</dbReference>
<dbReference type="PANTHER" id="PTHR23168:SF0">
    <property type="entry name" value="MITOTIC SPINDLE ASSEMBLY CHECKPOINT PROTEIN MAD1"/>
    <property type="match status" value="1"/>
</dbReference>
<comment type="similarity">
    <text evidence="2">Belongs to the MAD1 family.</text>
</comment>
<dbReference type="PANTHER" id="PTHR23168">
    <property type="entry name" value="MITOTIC SPINDLE ASSEMBLY CHECKPOINT PROTEIN MAD1 MITOTIC ARREST DEFICIENT-LIKE PROTEIN 1"/>
    <property type="match status" value="1"/>
</dbReference>
<evidence type="ECO:0000256" key="7">
    <source>
        <dbReference type="SAM" id="Coils"/>
    </source>
</evidence>
<feature type="coiled-coil region" evidence="7">
    <location>
        <begin position="408"/>
        <end position="473"/>
    </location>
</feature>
<comment type="subcellular location">
    <subcellularLocation>
        <location evidence="1">Nucleus</location>
    </subcellularLocation>
</comment>
<evidence type="ECO:0000313" key="9">
    <source>
        <dbReference type="EMBL" id="KAK2077212.1"/>
    </source>
</evidence>
<evidence type="ECO:0000256" key="6">
    <source>
        <dbReference type="ARBA" id="ARBA00023306"/>
    </source>
</evidence>
<dbReference type="AlphaFoldDB" id="A0AAD9IJA5"/>
<dbReference type="GO" id="GO:0051315">
    <property type="term" value="P:attachment of mitotic spindle microtubules to kinetochore"/>
    <property type="evidence" value="ECO:0007669"/>
    <property type="project" value="TreeGrafter"/>
</dbReference>
<organism evidence="9 10">
    <name type="scientific">Prototheca wickerhamii</name>
    <dbReference type="NCBI Taxonomy" id="3111"/>
    <lineage>
        <taxon>Eukaryota</taxon>
        <taxon>Viridiplantae</taxon>
        <taxon>Chlorophyta</taxon>
        <taxon>core chlorophytes</taxon>
        <taxon>Trebouxiophyceae</taxon>
        <taxon>Chlorellales</taxon>
        <taxon>Chlorellaceae</taxon>
        <taxon>Prototheca</taxon>
    </lineage>
</organism>
<dbReference type="Proteomes" id="UP001255856">
    <property type="component" value="Unassembled WGS sequence"/>
</dbReference>
<keyword evidence="4" id="KW-0498">Mitosis</keyword>
<comment type="caution">
    <text evidence="9">The sequence shown here is derived from an EMBL/GenBank/DDBJ whole genome shotgun (WGS) entry which is preliminary data.</text>
</comment>
<accession>A0AAD9IJA5</accession>
<gene>
    <name evidence="9" type="ORF">QBZ16_004846</name>
</gene>
<evidence type="ECO:0000256" key="2">
    <source>
        <dbReference type="ARBA" id="ARBA00008029"/>
    </source>
</evidence>
<keyword evidence="10" id="KW-1185">Reference proteome</keyword>
<proteinExistence type="inferred from homology"/>
<feature type="coiled-coil region" evidence="7">
    <location>
        <begin position="506"/>
        <end position="584"/>
    </location>
</feature>
<evidence type="ECO:0000256" key="3">
    <source>
        <dbReference type="ARBA" id="ARBA00022618"/>
    </source>
</evidence>
<dbReference type="Pfam" id="PF05557">
    <property type="entry name" value="MAD"/>
    <property type="match status" value="2"/>
</dbReference>
<evidence type="ECO:0000256" key="4">
    <source>
        <dbReference type="ARBA" id="ARBA00022776"/>
    </source>
</evidence>
<evidence type="ECO:0000256" key="1">
    <source>
        <dbReference type="ARBA" id="ARBA00004123"/>
    </source>
</evidence>
<evidence type="ECO:0008006" key="11">
    <source>
        <dbReference type="Google" id="ProtNLM"/>
    </source>
</evidence>
<dbReference type="GO" id="GO:0072686">
    <property type="term" value="C:mitotic spindle"/>
    <property type="evidence" value="ECO:0007669"/>
    <property type="project" value="TreeGrafter"/>
</dbReference>
<reference evidence="9" key="1">
    <citation type="submission" date="2021-01" db="EMBL/GenBank/DDBJ databases">
        <authorList>
            <person name="Eckstrom K.M.E."/>
        </authorList>
    </citation>
    <scope>NUCLEOTIDE SEQUENCE</scope>
    <source>
        <strain evidence="9">UVCC 0001</strain>
    </source>
</reference>
<dbReference type="GO" id="GO:0000776">
    <property type="term" value="C:kinetochore"/>
    <property type="evidence" value="ECO:0007669"/>
    <property type="project" value="TreeGrafter"/>
</dbReference>
<dbReference type="Gene3D" id="3.30.457.60">
    <property type="match status" value="1"/>
</dbReference>
<dbReference type="Gene3D" id="6.10.250.90">
    <property type="match status" value="1"/>
</dbReference>
<protein>
    <recommendedName>
        <fullName evidence="11">Spindle assembly checkpoint component MAD1</fullName>
    </recommendedName>
</protein>
<evidence type="ECO:0000256" key="5">
    <source>
        <dbReference type="ARBA" id="ARBA00023242"/>
    </source>
</evidence>
<keyword evidence="3" id="KW-0132">Cell division</keyword>
<dbReference type="SUPFAM" id="SSF75704">
    <property type="entry name" value="Mitotic arrest deficient-like 1, Mad1"/>
    <property type="match status" value="1"/>
</dbReference>
<keyword evidence="6" id="KW-0131">Cell cycle</keyword>
<name>A0AAD9IJA5_PROWI</name>
<evidence type="ECO:0000256" key="8">
    <source>
        <dbReference type="SAM" id="MobiDB-lite"/>
    </source>
</evidence>
<sequence length="685" mass="73771">MGESQPSPGPRPDLFELLADRASRKTEHEGEIQALLRAQERHREELEEAKLESARLQSEVERTRLQAAAREEEHAQHVAILQGRLEEEARTAARALAAARAELAAQRAEAAEALADARRAREDLESQFRAAREQADEAESRRLGEEQTSALLQEQLEGARRELAEAQREGEADRVRIAELEAAQQSAGALAGPGSEAEAALARTLRARLAAAEGAAAQIPALREAARSAPVLHERALAAEEQVVRLEALLAAADERGAAGLVAQQRLGRWRAALADAAEALGCAGAGDDVKRDGEDDADEEPERVIALLRSQQAELLALRERGAERARGGRAARAAEAAAAARLASLDAAAASDASRARQAREAVGRLERRVALLLRERDGLRAVLSSYDAEYEAGADAAADAKQARILELEGAVQRLHEHVAALESERAGATGDGRAAGPRPTRAAEAEALAARLQAEGEALADLVDSLQRRVARGEYDPATTRVLRLKRSPEAEAAQAQRDARVSELESQNAALAAAVSRLEEELAGAQARASPGAALGSPSPRAASSTGLAVRAAELEAEVATLRRRAAELQKASDRLQQVFRRQITLFREAVYLLLGYRVEMEAEPRGGVRARLTLHPQHEDERAVLRFDLLRAGGVALVPTELSTTRLAREVETFIDRFRSVPAFTANLTLENFQRQTQS</sequence>
<keyword evidence="7" id="KW-0175">Coiled coil</keyword>
<evidence type="ECO:0000313" key="10">
    <source>
        <dbReference type="Proteomes" id="UP001255856"/>
    </source>
</evidence>
<keyword evidence="5" id="KW-0539">Nucleus</keyword>
<dbReference type="InterPro" id="IPR008672">
    <property type="entry name" value="Mad1"/>
</dbReference>
<dbReference type="EMBL" id="JASFZW010000007">
    <property type="protein sequence ID" value="KAK2077212.1"/>
    <property type="molecule type" value="Genomic_DNA"/>
</dbReference>
<dbReference type="GO" id="GO:0051301">
    <property type="term" value="P:cell division"/>
    <property type="evidence" value="ECO:0007669"/>
    <property type="project" value="UniProtKB-KW"/>
</dbReference>
<feature type="region of interest" description="Disordered" evidence="8">
    <location>
        <begin position="125"/>
        <end position="147"/>
    </location>
</feature>
<dbReference type="GO" id="GO:0007094">
    <property type="term" value="P:mitotic spindle assembly checkpoint signaling"/>
    <property type="evidence" value="ECO:0007669"/>
    <property type="project" value="InterPro"/>
</dbReference>
<feature type="compositionally biased region" description="Basic and acidic residues" evidence="8">
    <location>
        <begin position="125"/>
        <end position="145"/>
    </location>
</feature>